<keyword evidence="4" id="KW-1185">Reference proteome</keyword>
<gene>
    <name evidence="3" type="ORF">GWI33_004493</name>
</gene>
<dbReference type="GO" id="GO:0016051">
    <property type="term" value="P:carbohydrate biosynthetic process"/>
    <property type="evidence" value="ECO:0007669"/>
    <property type="project" value="InterPro"/>
</dbReference>
<protein>
    <recommendedName>
        <fullName evidence="2">PseI/NeuA/B-like domain-containing protein</fullName>
    </recommendedName>
</protein>
<dbReference type="SUPFAM" id="SSF51569">
    <property type="entry name" value="Aldolase"/>
    <property type="match status" value="1"/>
</dbReference>
<organism evidence="3 4">
    <name type="scientific">Rhynchophorus ferrugineus</name>
    <name type="common">Red palm weevil</name>
    <name type="synonym">Curculio ferrugineus</name>
    <dbReference type="NCBI Taxonomy" id="354439"/>
    <lineage>
        <taxon>Eukaryota</taxon>
        <taxon>Metazoa</taxon>
        <taxon>Ecdysozoa</taxon>
        <taxon>Arthropoda</taxon>
        <taxon>Hexapoda</taxon>
        <taxon>Insecta</taxon>
        <taxon>Pterygota</taxon>
        <taxon>Neoptera</taxon>
        <taxon>Endopterygota</taxon>
        <taxon>Coleoptera</taxon>
        <taxon>Polyphaga</taxon>
        <taxon>Cucujiformia</taxon>
        <taxon>Curculionidae</taxon>
        <taxon>Dryophthorinae</taxon>
        <taxon>Rhynchophorus</taxon>
    </lineage>
</organism>
<reference evidence="3" key="1">
    <citation type="submission" date="2020-08" db="EMBL/GenBank/DDBJ databases">
        <title>Genome sequencing and assembly of the red palm weevil Rhynchophorus ferrugineus.</title>
        <authorList>
            <person name="Dias G.B."/>
            <person name="Bergman C.M."/>
            <person name="Manee M."/>
        </authorList>
    </citation>
    <scope>NUCLEOTIDE SEQUENCE</scope>
    <source>
        <strain evidence="3">AA-2017</strain>
        <tissue evidence="3">Whole larva</tissue>
    </source>
</reference>
<feature type="compositionally biased region" description="Polar residues" evidence="1">
    <location>
        <begin position="28"/>
        <end position="42"/>
    </location>
</feature>
<proteinExistence type="predicted"/>
<comment type="caution">
    <text evidence="3">The sequence shown here is derived from an EMBL/GenBank/DDBJ whole genome shotgun (WGS) entry which is preliminary data.</text>
</comment>
<dbReference type="Pfam" id="PF03102">
    <property type="entry name" value="NeuB"/>
    <property type="match status" value="1"/>
</dbReference>
<dbReference type="AlphaFoldDB" id="A0A834IIU0"/>
<evidence type="ECO:0000259" key="2">
    <source>
        <dbReference type="Pfam" id="PF03102"/>
    </source>
</evidence>
<dbReference type="Proteomes" id="UP000625711">
    <property type="component" value="Unassembled WGS sequence"/>
</dbReference>
<dbReference type="GO" id="GO:0047444">
    <property type="term" value="F:N-acylneuraminate-9-phosphate synthase activity"/>
    <property type="evidence" value="ECO:0007669"/>
    <property type="project" value="TreeGrafter"/>
</dbReference>
<evidence type="ECO:0000313" key="4">
    <source>
        <dbReference type="Proteomes" id="UP000625711"/>
    </source>
</evidence>
<sequence length="524" mass="58664">MSSQRNKLKSVIGVNAYPTLFLPGTEPDTPSSTQLDSRSENNSENDDPTFFNTNQLQEIESQIVCTQDVIEPKIIKVIKIESKSGCIEDVNPPQAIKVIKIERPFECTAEPTPSTTTSKKANKKESPFECTAVATPSTTPSKKANKKESPFECTAEATLSTTPSKKANKKEYCKKKSLMEQFKKIDRTFFIAEIGQNHQGDIQIAKQLMNVAKDAGADCVKFQKSCLTEKFTSSVLKTPYSGKNSWGKTYGEHKSFLEFTANEFIELQKYAEELDIYFTASAMDPQSLKFLELIKVPFIKIGSGDANNLLLIEQAAKTNIPLVISTVFLGMVGFKTVQSIYDLVSCYHKNFVLLHCTSAYPTLDEDVHLRVLKLYMKEFPDIPIGYSGHELGIHITTCAVALGAKVIERHITLDKTMKGTDHKCSLEPHELKQLISQIRSVELALGKAIKKRHPSEIPCYRKLYKTMVYSNNFQANHKLDSTNDIKVKVCDPKGLDPLFINKVLGKTLKCNVNLDDPVLLEHFL</sequence>
<dbReference type="SUPFAM" id="SSF51269">
    <property type="entry name" value="AFP III-like domain"/>
    <property type="match status" value="1"/>
</dbReference>
<feature type="domain" description="PseI/NeuA/B-like" evidence="2">
    <location>
        <begin position="209"/>
        <end position="450"/>
    </location>
</feature>
<dbReference type="EMBL" id="JAACXV010000232">
    <property type="protein sequence ID" value="KAF7281634.1"/>
    <property type="molecule type" value="Genomic_DNA"/>
</dbReference>
<dbReference type="PANTHER" id="PTHR42966">
    <property type="entry name" value="N-ACETYLNEURAMINATE SYNTHASE"/>
    <property type="match status" value="1"/>
</dbReference>
<dbReference type="PANTHER" id="PTHR42966:SF1">
    <property type="entry name" value="SIALIC ACID SYNTHASE"/>
    <property type="match status" value="1"/>
</dbReference>
<dbReference type="InterPro" id="IPR036732">
    <property type="entry name" value="AFP_Neu5c_C_sf"/>
</dbReference>
<accession>A0A834IIU0</accession>
<dbReference type="CDD" id="cd11615">
    <property type="entry name" value="SAF_NeuB_like"/>
    <property type="match status" value="1"/>
</dbReference>
<evidence type="ECO:0000256" key="1">
    <source>
        <dbReference type="SAM" id="MobiDB-lite"/>
    </source>
</evidence>
<dbReference type="InterPro" id="IPR057736">
    <property type="entry name" value="SAF_PseI/NeuA/NeuB"/>
</dbReference>
<dbReference type="InterPro" id="IPR051690">
    <property type="entry name" value="PseI-like"/>
</dbReference>
<evidence type="ECO:0000313" key="3">
    <source>
        <dbReference type="EMBL" id="KAF7281634.1"/>
    </source>
</evidence>
<name>A0A834IIU0_RHYFE</name>
<dbReference type="InterPro" id="IPR013132">
    <property type="entry name" value="PseI/NeuA/B-like_N"/>
</dbReference>
<dbReference type="Gene3D" id="3.20.20.70">
    <property type="entry name" value="Aldolase class I"/>
    <property type="match status" value="1"/>
</dbReference>
<dbReference type="OrthoDB" id="9928645at2759"/>
<dbReference type="InterPro" id="IPR013785">
    <property type="entry name" value="Aldolase_TIM"/>
</dbReference>
<feature type="region of interest" description="Disordered" evidence="1">
    <location>
        <begin position="19"/>
        <end position="51"/>
    </location>
</feature>